<dbReference type="Pfam" id="PF09261">
    <property type="entry name" value="Alpha-mann_mid"/>
    <property type="match status" value="1"/>
</dbReference>
<dbReference type="PANTHER" id="PTHR46017">
    <property type="entry name" value="ALPHA-MANNOSIDASE 2C1"/>
    <property type="match status" value="1"/>
</dbReference>
<dbReference type="InterPro" id="IPR011682">
    <property type="entry name" value="Glyco_hydro_38_C"/>
</dbReference>
<dbReference type="InterPro" id="IPR011330">
    <property type="entry name" value="Glyco_hydro/deAcase_b/a-brl"/>
</dbReference>
<evidence type="ECO:0000256" key="3">
    <source>
        <dbReference type="ARBA" id="ARBA00022801"/>
    </source>
</evidence>
<keyword evidence="7" id="KW-1185">Reference proteome</keyword>
<sequence length="1052" mass="113833">MHTAPRNTLDRLERVLRQRLTPRIHTRLSDVSVSAWEVDGDGEPVPAAHALGLGLLPGRPAPAYKPFDVGEGWGPTWGTTWFRIDGTIPDNAVSAERDSSPVELVIDLGWADHSVGGQAEGLVHRPDGSVLKAVHPRCGWVRLTGPGAPESLVRPDGTFTVYVEAASNPLLLDVVPFVTTRLGDRETAGSDPGYRLVRAEVCAFDTELWELVRDLEVAGGLAAQVPPDDPRHWTLLRAIDAALDAADPQDLAATVPAARAALAGELAKPASASAHRLTAVGHAHIDSAWLWPVRETVRKVARTVSNVLDLMDADPGFVYAMSSAQQFSWLEEHRPELFERVRARVAEGRFVPVGGMWVESDTTMPSGESMARQFTYGKRYFRERFGIEPEEVWLPDCFGYSGALPQLARLAGFRWFLTQKISWNDTNTFPHHTFQWEGIDGSRIFTHFPPVDTYAAEVTAKELGHAVRNFQDKGVSSHSLVPFGYGDGGGGPTREMLARAARFADLEGAPTVDVRSPRAFFTEAEAELAANGGAAVWVGELYLELHRGTFTSQLAMKQGNRRTEALLRTAEYLATAAALRTDAYAYPEAELAEIWRTVLLHQFHDILPGSSISWVHREARATYRALAERLERLIGQACAALGAAGTTDAGRLVPLPWSGRAAWAPVRAGEAAEAVRRERPADGSHVLDNGLLRVVVDPQGHVSSLVDRDSGQELVPAGQVLGVLQLHRDEPVRWDAWDIDRDARRMRTDLTEPDAIDVPALEGGAAGVRVVRSTGASRMAMTISLAPGSRQLDMELDVDWHECERLLKVALPLAVHATSARYETQFGSVERTIHENTSWDAAHYEVCAHRYVHLAEPGFGAGVVNDSSYGCDVTRIGGPGGGSVVRLSLLRAPTFPDPETDQGTHRMRWAVVPSPDIAGTVAAGYALNSPVVEGLPALAPLVELTATTGLPVIDTVKLADDGSGDVVVRLYEAAGGRATAVLHCSADLGDAPSVRETDLLERDLDANSGIRRALPASRPSGADGGVPARGARLALEPFQVVTLRLRRSADNV</sequence>
<evidence type="ECO:0000256" key="4">
    <source>
        <dbReference type="ARBA" id="ARBA00023295"/>
    </source>
</evidence>
<dbReference type="SMART" id="SM00872">
    <property type="entry name" value="Alpha-mann_mid"/>
    <property type="match status" value="1"/>
</dbReference>
<accession>A0ABY3WPP8</accession>
<keyword evidence="3" id="KW-0378">Hydrolase</keyword>
<evidence type="ECO:0000259" key="5">
    <source>
        <dbReference type="SMART" id="SM00872"/>
    </source>
</evidence>
<dbReference type="SUPFAM" id="SSF88688">
    <property type="entry name" value="Families 57/38 glycoside transferase middle domain"/>
    <property type="match status" value="1"/>
</dbReference>
<proteinExistence type="inferred from homology"/>
<dbReference type="InterPro" id="IPR054723">
    <property type="entry name" value="Ams1-like_N"/>
</dbReference>
<dbReference type="SUPFAM" id="SSF88713">
    <property type="entry name" value="Glycoside hydrolase/deacetylase"/>
    <property type="match status" value="1"/>
</dbReference>
<organism evidence="6 7">
    <name type="scientific">Streptomyces formicae</name>
    <dbReference type="NCBI Taxonomy" id="1616117"/>
    <lineage>
        <taxon>Bacteria</taxon>
        <taxon>Bacillati</taxon>
        <taxon>Actinomycetota</taxon>
        <taxon>Actinomycetes</taxon>
        <taxon>Kitasatosporales</taxon>
        <taxon>Streptomycetaceae</taxon>
        <taxon>Streptomyces</taxon>
    </lineage>
</organism>
<dbReference type="PANTHER" id="PTHR46017:SF1">
    <property type="entry name" value="ALPHA-MANNOSIDASE 2C1"/>
    <property type="match status" value="1"/>
</dbReference>
<dbReference type="InterPro" id="IPR037094">
    <property type="entry name" value="Glyco_hydro_38_cen_sf"/>
</dbReference>
<dbReference type="Gene3D" id="3.20.110.10">
    <property type="entry name" value="Glycoside hydrolase 38, N terminal domain"/>
    <property type="match status" value="1"/>
</dbReference>
<evidence type="ECO:0000313" key="7">
    <source>
        <dbReference type="Proteomes" id="UP000828924"/>
    </source>
</evidence>
<dbReference type="InterPro" id="IPR028995">
    <property type="entry name" value="Glyco_hydro_57/38_cen_sf"/>
</dbReference>
<dbReference type="CDD" id="cd10789">
    <property type="entry name" value="GH38N_AMII_ER_cytosolic"/>
    <property type="match status" value="1"/>
</dbReference>
<evidence type="ECO:0000256" key="2">
    <source>
        <dbReference type="ARBA" id="ARBA00022723"/>
    </source>
</evidence>
<dbReference type="Pfam" id="PF22907">
    <property type="entry name" value="Ams1-like_1st"/>
    <property type="match status" value="1"/>
</dbReference>
<dbReference type="Gene3D" id="2.70.98.30">
    <property type="entry name" value="Golgi alpha-mannosidase II, domain 4"/>
    <property type="match status" value="1"/>
</dbReference>
<dbReference type="Gene3D" id="1.20.1270.50">
    <property type="entry name" value="Glycoside hydrolase family 38, central domain"/>
    <property type="match status" value="1"/>
</dbReference>
<protein>
    <submittedName>
        <fullName evidence="6">Alpha-mannosidase</fullName>
    </submittedName>
</protein>
<dbReference type="Pfam" id="PF07748">
    <property type="entry name" value="Glyco_hydro_38C"/>
    <property type="match status" value="1"/>
</dbReference>
<reference evidence="6 7" key="1">
    <citation type="submission" date="2021-03" db="EMBL/GenBank/DDBJ databases">
        <title>Complete genome of Streptomyces formicae strain 1H-GS9 (DSM 100524).</title>
        <authorList>
            <person name="Atanasov K.E."/>
            <person name="Altabella T."/>
            <person name="Ferrer A."/>
        </authorList>
    </citation>
    <scope>NUCLEOTIDE SEQUENCE [LARGE SCALE GENOMIC DNA]</scope>
    <source>
        <strain evidence="6 7">1H-GS9</strain>
    </source>
</reference>
<evidence type="ECO:0000313" key="6">
    <source>
        <dbReference type="EMBL" id="UNM13434.1"/>
    </source>
</evidence>
<gene>
    <name evidence="6" type="ORF">J4032_19825</name>
</gene>
<name>A0ABY3WPP8_9ACTN</name>
<dbReference type="RefSeq" id="WP_242332335.1">
    <property type="nucleotide sequence ID" value="NZ_CP071872.1"/>
</dbReference>
<dbReference type="Proteomes" id="UP000828924">
    <property type="component" value="Chromosome"/>
</dbReference>
<dbReference type="InterPro" id="IPR015341">
    <property type="entry name" value="Glyco_hydro_38_cen"/>
</dbReference>
<dbReference type="InterPro" id="IPR000602">
    <property type="entry name" value="Glyco_hydro_38_N"/>
</dbReference>
<dbReference type="InterPro" id="IPR027291">
    <property type="entry name" value="Glyco_hydro_38_N_sf"/>
</dbReference>
<dbReference type="SUPFAM" id="SSF74650">
    <property type="entry name" value="Galactose mutarotase-like"/>
    <property type="match status" value="1"/>
</dbReference>
<dbReference type="InterPro" id="IPR041147">
    <property type="entry name" value="GH38_C"/>
</dbReference>
<dbReference type="Pfam" id="PF17677">
    <property type="entry name" value="Glyco_hydro38C2"/>
    <property type="match status" value="1"/>
</dbReference>
<dbReference type="EMBL" id="CP071872">
    <property type="protein sequence ID" value="UNM13434.1"/>
    <property type="molecule type" value="Genomic_DNA"/>
</dbReference>
<keyword evidence="4" id="KW-0326">Glycosidase</keyword>
<dbReference type="Pfam" id="PF01074">
    <property type="entry name" value="Glyco_hydro_38N"/>
    <property type="match status" value="1"/>
</dbReference>
<comment type="similarity">
    <text evidence="1">Belongs to the glycosyl hydrolase 38 family.</text>
</comment>
<keyword evidence="2" id="KW-0479">Metal-binding</keyword>
<feature type="domain" description="Glycoside hydrolase family 38 central" evidence="5">
    <location>
        <begin position="544"/>
        <end position="623"/>
    </location>
</feature>
<dbReference type="InterPro" id="IPR011013">
    <property type="entry name" value="Gal_mutarotase_sf_dom"/>
</dbReference>
<evidence type="ECO:0000256" key="1">
    <source>
        <dbReference type="ARBA" id="ARBA00009792"/>
    </source>
</evidence>